<comment type="caution">
    <text evidence="2">The sequence shown here is derived from an EMBL/GenBank/DDBJ whole genome shotgun (WGS) entry which is preliminary data.</text>
</comment>
<dbReference type="Proteomes" id="UP001152607">
    <property type="component" value="Unassembled WGS sequence"/>
</dbReference>
<evidence type="ECO:0000313" key="2">
    <source>
        <dbReference type="EMBL" id="CAI6257673.1"/>
    </source>
</evidence>
<reference evidence="2" key="1">
    <citation type="submission" date="2023-01" db="EMBL/GenBank/DDBJ databases">
        <authorList>
            <person name="Van Ghelder C."/>
            <person name="Rancurel C."/>
        </authorList>
    </citation>
    <scope>NUCLEOTIDE SEQUENCE</scope>
    <source>
        <strain evidence="2">CNCM I-4278</strain>
    </source>
</reference>
<feature type="compositionally biased region" description="Polar residues" evidence="1">
    <location>
        <begin position="48"/>
        <end position="63"/>
    </location>
</feature>
<accession>A0A9W4U4H8</accession>
<proteinExistence type="predicted"/>
<name>A0A9W4U4H8_9PLEO</name>
<protein>
    <submittedName>
        <fullName evidence="2">Uncharacterized protein</fullName>
    </submittedName>
</protein>
<evidence type="ECO:0000313" key="3">
    <source>
        <dbReference type="Proteomes" id="UP001152607"/>
    </source>
</evidence>
<feature type="region of interest" description="Disordered" evidence="1">
    <location>
        <begin position="1"/>
        <end position="94"/>
    </location>
</feature>
<dbReference type="EMBL" id="CAOQHR010000001">
    <property type="protein sequence ID" value="CAI6257673.1"/>
    <property type="molecule type" value="Genomic_DNA"/>
</dbReference>
<keyword evidence="3" id="KW-1185">Reference proteome</keyword>
<organism evidence="2 3">
    <name type="scientific">Periconia digitata</name>
    <dbReference type="NCBI Taxonomy" id="1303443"/>
    <lineage>
        <taxon>Eukaryota</taxon>
        <taxon>Fungi</taxon>
        <taxon>Dikarya</taxon>
        <taxon>Ascomycota</taxon>
        <taxon>Pezizomycotina</taxon>
        <taxon>Dothideomycetes</taxon>
        <taxon>Pleosporomycetidae</taxon>
        <taxon>Pleosporales</taxon>
        <taxon>Massarineae</taxon>
        <taxon>Periconiaceae</taxon>
        <taxon>Periconia</taxon>
    </lineage>
</organism>
<evidence type="ECO:0000256" key="1">
    <source>
        <dbReference type="SAM" id="MobiDB-lite"/>
    </source>
</evidence>
<dbReference type="AlphaFoldDB" id="A0A9W4U4H8"/>
<sequence>MLQLASPSPPPTQCPVRKRSSSPISNEKKKQKIPRDYSTEKIRPSRITPHTQSPLSQSLTSRTTHTKEEEENPQEQTRYAVSPSLHTVAGHPMS</sequence>
<gene>
    <name evidence="2" type="ORF">PDIGIT_LOCUS1220</name>
</gene>
<feature type="compositionally biased region" description="Basic and acidic residues" evidence="1">
    <location>
        <begin position="33"/>
        <end position="43"/>
    </location>
</feature>